<keyword evidence="1" id="KW-0732">Signal</keyword>
<feature type="chain" id="PRO_5015203831" description="Periplasmic heavy metal sensor" evidence="1">
    <location>
        <begin position="35"/>
        <end position="154"/>
    </location>
</feature>
<evidence type="ECO:0008006" key="4">
    <source>
        <dbReference type="Google" id="ProtNLM"/>
    </source>
</evidence>
<proteinExistence type="predicted"/>
<dbReference type="AlphaFoldDB" id="A0A2P7MSF7"/>
<dbReference type="OrthoDB" id="9963540at2"/>
<organism evidence="2 3">
    <name type="scientific">Cyanobium usitatum str. Tous</name>
    <dbReference type="NCBI Taxonomy" id="2116684"/>
    <lineage>
        <taxon>Bacteria</taxon>
        <taxon>Bacillati</taxon>
        <taxon>Cyanobacteriota</taxon>
        <taxon>Cyanophyceae</taxon>
        <taxon>Synechococcales</taxon>
        <taxon>Prochlorococcaceae</taxon>
        <taxon>Cyanobium</taxon>
    </lineage>
</organism>
<evidence type="ECO:0000313" key="2">
    <source>
        <dbReference type="EMBL" id="PSJ04153.1"/>
    </source>
</evidence>
<reference evidence="2 3" key="1">
    <citation type="journal article" date="2018" name="Environ. Microbiol.">
        <title>Ecological and genomic features of two widespread freshwater picocyanobacteria.</title>
        <authorList>
            <person name="Cabello-Yeves P.J."/>
            <person name="Picazo A."/>
            <person name="Camacho A."/>
            <person name="Callieri C."/>
            <person name="Rosselli R."/>
            <person name="Roda-Garcia J.J."/>
            <person name="Coutinho F.H."/>
            <person name="Rodriguez-Valera F."/>
        </authorList>
    </citation>
    <scope>NUCLEOTIDE SEQUENCE [LARGE SCALE GENOMIC DNA]</scope>
    <source>
        <strain evidence="2 3">Tous</strain>
    </source>
</reference>
<dbReference type="EMBL" id="PXXO01000015">
    <property type="protein sequence ID" value="PSJ04153.1"/>
    <property type="molecule type" value="Genomic_DNA"/>
</dbReference>
<evidence type="ECO:0000313" key="3">
    <source>
        <dbReference type="Proteomes" id="UP000243002"/>
    </source>
</evidence>
<evidence type="ECO:0000256" key="1">
    <source>
        <dbReference type="SAM" id="SignalP"/>
    </source>
</evidence>
<name>A0A2P7MSF7_9CYAN</name>
<gene>
    <name evidence="2" type="ORF">C7K55_11625</name>
</gene>
<protein>
    <recommendedName>
        <fullName evidence="4">Periplasmic heavy metal sensor</fullName>
    </recommendedName>
</protein>
<keyword evidence="3" id="KW-1185">Reference proteome</keyword>
<comment type="caution">
    <text evidence="2">The sequence shown here is derived from an EMBL/GenBank/DDBJ whole genome shotgun (WGS) entry which is preliminary data.</text>
</comment>
<dbReference type="RefSeq" id="WP_106632896.1">
    <property type="nucleotide sequence ID" value="NZ_PXXO01000015.1"/>
</dbReference>
<accession>A0A2P7MSF7</accession>
<feature type="signal peptide" evidence="1">
    <location>
        <begin position="1"/>
        <end position="34"/>
    </location>
</feature>
<dbReference type="Proteomes" id="UP000243002">
    <property type="component" value="Unassembled WGS sequence"/>
</dbReference>
<sequence length="154" mass="17425">MNLLHTFLPRAGKRPASLVLVGALLTMGVSGAGAAAFAEGTGYGRRPNPERREAMQRQQAEAMAKLSSQERQAYFAARRQLEQRVSVERLDQLSQAERCMVPALGVDALQTCQRNLQDQAMEQRRRWMTERAELQRRFGLPGWDKDQRQQKKGA</sequence>